<evidence type="ECO:0000256" key="1">
    <source>
        <dbReference type="SAM" id="MobiDB-lite"/>
    </source>
</evidence>
<keyword evidence="3" id="KW-1185">Reference proteome</keyword>
<dbReference type="EMBL" id="JAECZO010000003">
    <property type="protein sequence ID" value="KAK7200101.1"/>
    <property type="molecule type" value="Genomic_DNA"/>
</dbReference>
<dbReference type="AlphaFoldDB" id="A0AAW0F2I6"/>
<sequence>MLPALGARTLLLRRRGGCALALHHARRRRSTAASSGGGGGVLQTAPSASASPPPSTASALSSCCCPTAAILVDAGSSARTTLPMCLGTVQETVRAHLRSQLTERLLTPLLSKSVTDVLAQMNNSAANRERSRDSADDAMVTFTAAAIHGAASSPSRLRYLAFSHEHPQLRHPSWAPVWAPGSSWSACASSRDGDTGGAAVASAAVIHTTAVCRGSGGGGGEAEVEHALGDTTPLLGPDACGAFIAVTAASTNASTGAVVTYWERWRVDAFIPPCVQVQAAVRHVLRRRRPTAAYTASLLSRSRPAFALLPPTPARPVAVVAVVSPDHLTEAYSAFLDLLQQERRAVLLEQANDSGGGPVRLLLFNTSGLVRVVEAA</sequence>
<evidence type="ECO:0000313" key="3">
    <source>
        <dbReference type="Proteomes" id="UP001430356"/>
    </source>
</evidence>
<organism evidence="2 3">
    <name type="scientific">Novymonas esmeraldas</name>
    <dbReference type="NCBI Taxonomy" id="1808958"/>
    <lineage>
        <taxon>Eukaryota</taxon>
        <taxon>Discoba</taxon>
        <taxon>Euglenozoa</taxon>
        <taxon>Kinetoplastea</taxon>
        <taxon>Metakinetoplastina</taxon>
        <taxon>Trypanosomatida</taxon>
        <taxon>Trypanosomatidae</taxon>
        <taxon>Novymonas</taxon>
    </lineage>
</organism>
<dbReference type="Proteomes" id="UP001430356">
    <property type="component" value="Unassembled WGS sequence"/>
</dbReference>
<name>A0AAW0F2I6_9TRYP</name>
<feature type="region of interest" description="Disordered" evidence="1">
    <location>
        <begin position="29"/>
        <end position="53"/>
    </location>
</feature>
<protein>
    <submittedName>
        <fullName evidence="2">Uncharacterized protein</fullName>
    </submittedName>
</protein>
<comment type="caution">
    <text evidence="2">The sequence shown here is derived from an EMBL/GenBank/DDBJ whole genome shotgun (WGS) entry which is preliminary data.</text>
</comment>
<proteinExistence type="predicted"/>
<gene>
    <name evidence="2" type="ORF">NESM_000060000</name>
</gene>
<feature type="compositionally biased region" description="Low complexity" evidence="1">
    <location>
        <begin position="44"/>
        <end position="53"/>
    </location>
</feature>
<evidence type="ECO:0000313" key="2">
    <source>
        <dbReference type="EMBL" id="KAK7200101.1"/>
    </source>
</evidence>
<reference evidence="2 3" key="1">
    <citation type="journal article" date="2021" name="MBio">
        <title>A New Model Trypanosomatid, Novymonas esmeraldas: Genomic Perception of Its 'Candidatus Pandoraea novymonadis' Endosymbiont.</title>
        <authorList>
            <person name="Zakharova A."/>
            <person name="Saura A."/>
            <person name="Butenko A."/>
            <person name="Podesvova L."/>
            <person name="Warmusova S."/>
            <person name="Kostygov A.Y."/>
            <person name="Nenarokova A."/>
            <person name="Lukes J."/>
            <person name="Opperdoes F.R."/>
            <person name="Yurchenko V."/>
        </authorList>
    </citation>
    <scope>NUCLEOTIDE SEQUENCE [LARGE SCALE GENOMIC DNA]</scope>
    <source>
        <strain evidence="2 3">E262AT.01</strain>
    </source>
</reference>
<accession>A0AAW0F2I6</accession>